<dbReference type="InterPro" id="IPR016039">
    <property type="entry name" value="Thiolase-like"/>
</dbReference>
<dbReference type="EMBL" id="BARS01016969">
    <property type="protein sequence ID" value="GAF92757.1"/>
    <property type="molecule type" value="Genomic_DNA"/>
</dbReference>
<organism evidence="2">
    <name type="scientific">marine sediment metagenome</name>
    <dbReference type="NCBI Taxonomy" id="412755"/>
    <lineage>
        <taxon>unclassified sequences</taxon>
        <taxon>metagenomes</taxon>
        <taxon>ecological metagenomes</taxon>
    </lineage>
</organism>
<sequence length="97" mass="10257">IIHMEDLGFFKPGEGYKAVEAGLTKLDGSKPINTSGGLKCKGHPVGATGIGQLLEVWKQLRDEAGERAVPIKDLRVGAAHNLGGTGGTCTFTILERR</sequence>
<dbReference type="SUPFAM" id="SSF53901">
    <property type="entry name" value="Thiolase-like"/>
    <property type="match status" value="1"/>
</dbReference>
<dbReference type="GO" id="GO:0016746">
    <property type="term" value="F:acyltransferase activity"/>
    <property type="evidence" value="ECO:0007669"/>
    <property type="project" value="InterPro"/>
</dbReference>
<name>X0TX90_9ZZZZ</name>
<proteinExistence type="predicted"/>
<dbReference type="PANTHER" id="PTHR42870">
    <property type="entry name" value="ACETYL-COA C-ACETYLTRANSFERASE"/>
    <property type="match status" value="1"/>
</dbReference>
<comment type="caution">
    <text evidence="2">The sequence shown here is derived from an EMBL/GenBank/DDBJ whole genome shotgun (WGS) entry which is preliminary data.</text>
</comment>
<dbReference type="InterPro" id="IPR055140">
    <property type="entry name" value="Thiolase_C_2"/>
</dbReference>
<reference evidence="2" key="1">
    <citation type="journal article" date="2014" name="Front. Microbiol.">
        <title>High frequency of phylogenetically diverse reductive dehalogenase-homologous genes in deep subseafloor sedimentary metagenomes.</title>
        <authorList>
            <person name="Kawai M."/>
            <person name="Futagami T."/>
            <person name="Toyoda A."/>
            <person name="Takaki Y."/>
            <person name="Nishi S."/>
            <person name="Hori S."/>
            <person name="Arai W."/>
            <person name="Tsubouchi T."/>
            <person name="Morono Y."/>
            <person name="Uchiyama I."/>
            <person name="Ito T."/>
            <person name="Fujiyama A."/>
            <person name="Inagaki F."/>
            <person name="Takami H."/>
        </authorList>
    </citation>
    <scope>NUCLEOTIDE SEQUENCE</scope>
    <source>
        <strain evidence="2">Expedition CK06-06</strain>
    </source>
</reference>
<dbReference type="AlphaFoldDB" id="X0TX90"/>
<feature type="domain" description="Thiolase C-terminal" evidence="1">
    <location>
        <begin position="1"/>
        <end position="96"/>
    </location>
</feature>
<evidence type="ECO:0000313" key="2">
    <source>
        <dbReference type="EMBL" id="GAF92757.1"/>
    </source>
</evidence>
<feature type="non-terminal residue" evidence="2">
    <location>
        <position position="1"/>
    </location>
</feature>
<evidence type="ECO:0000259" key="1">
    <source>
        <dbReference type="Pfam" id="PF22691"/>
    </source>
</evidence>
<dbReference type="Pfam" id="PF22691">
    <property type="entry name" value="Thiolase_C_1"/>
    <property type="match status" value="1"/>
</dbReference>
<dbReference type="Gene3D" id="3.40.47.10">
    <property type="match status" value="1"/>
</dbReference>
<protein>
    <recommendedName>
        <fullName evidence="1">Thiolase C-terminal domain-containing protein</fullName>
    </recommendedName>
</protein>
<gene>
    <name evidence="2" type="ORF">S01H1_27818</name>
</gene>
<accession>X0TX90</accession>
<dbReference type="PANTHER" id="PTHR42870:SF1">
    <property type="entry name" value="NON-SPECIFIC LIPID-TRANSFER PROTEIN-LIKE 2"/>
    <property type="match status" value="1"/>
</dbReference>